<dbReference type="EMBL" id="LHQQ01000023">
    <property type="protein sequence ID" value="KOS46898.1"/>
    <property type="molecule type" value="Genomic_DNA"/>
</dbReference>
<keyword evidence="3" id="KW-1133">Transmembrane helix</keyword>
<feature type="compositionally biased region" description="Basic and acidic residues" evidence="2">
    <location>
        <begin position="160"/>
        <end position="169"/>
    </location>
</feature>
<dbReference type="Proteomes" id="UP000037696">
    <property type="component" value="Unassembled WGS sequence"/>
</dbReference>
<accession>A0A0M8P7R6</accession>
<sequence length="176" mass="19990">MRIIAQGNVPWPAMMCPPCHPTVHDENKSQWVVGNTTLVLSLLTFIHAAVISVAKLLRKACHGGPNWFWNVPDKEPLEGRIKRLEDDFRTLKETMSLDLKNVENDIQSDRSRIKRLETSHSGLKEDKRALHKRVTTLKKTLEHKVKVEVGEGILRQRRQPGKEWSKDEIGGGEGSS</sequence>
<keyword evidence="3" id="KW-0472">Membrane</keyword>
<dbReference type="AlphaFoldDB" id="A0A0M8P7R6"/>
<feature type="region of interest" description="Disordered" evidence="2">
    <location>
        <begin position="156"/>
        <end position="176"/>
    </location>
</feature>
<evidence type="ECO:0000313" key="5">
    <source>
        <dbReference type="Proteomes" id="UP000037696"/>
    </source>
</evidence>
<dbReference type="OrthoDB" id="4366907at2759"/>
<reference evidence="4 5" key="1">
    <citation type="submission" date="2015-08" db="EMBL/GenBank/DDBJ databases">
        <title>Genome sequencing of Penicillium nordicum.</title>
        <authorList>
            <person name="Nguyen H.D."/>
            <person name="Seifert K.A."/>
        </authorList>
    </citation>
    <scope>NUCLEOTIDE SEQUENCE [LARGE SCALE GENOMIC DNA]</scope>
    <source>
        <strain evidence="4 5">DAOMC 185683</strain>
    </source>
</reference>
<evidence type="ECO:0000256" key="3">
    <source>
        <dbReference type="SAM" id="Phobius"/>
    </source>
</evidence>
<name>A0A0M8P7R6_9EURO</name>
<dbReference type="STRING" id="229535.A0A0M8P7R6"/>
<gene>
    <name evidence="4" type="ORF">ACN38_g2210</name>
</gene>
<protein>
    <submittedName>
        <fullName evidence="4">Uncharacterized protein</fullName>
    </submittedName>
</protein>
<feature type="transmembrane region" description="Helical" evidence="3">
    <location>
        <begin position="38"/>
        <end position="57"/>
    </location>
</feature>
<evidence type="ECO:0000256" key="2">
    <source>
        <dbReference type="SAM" id="MobiDB-lite"/>
    </source>
</evidence>
<evidence type="ECO:0000256" key="1">
    <source>
        <dbReference type="SAM" id="Coils"/>
    </source>
</evidence>
<comment type="caution">
    <text evidence="4">The sequence shown here is derived from an EMBL/GenBank/DDBJ whole genome shotgun (WGS) entry which is preliminary data.</text>
</comment>
<proteinExistence type="predicted"/>
<feature type="coiled-coil region" evidence="1">
    <location>
        <begin position="74"/>
        <end position="119"/>
    </location>
</feature>
<organism evidence="4 5">
    <name type="scientific">Penicillium nordicum</name>
    <dbReference type="NCBI Taxonomy" id="229535"/>
    <lineage>
        <taxon>Eukaryota</taxon>
        <taxon>Fungi</taxon>
        <taxon>Dikarya</taxon>
        <taxon>Ascomycota</taxon>
        <taxon>Pezizomycotina</taxon>
        <taxon>Eurotiomycetes</taxon>
        <taxon>Eurotiomycetidae</taxon>
        <taxon>Eurotiales</taxon>
        <taxon>Aspergillaceae</taxon>
        <taxon>Penicillium</taxon>
    </lineage>
</organism>
<keyword evidence="3" id="KW-0812">Transmembrane</keyword>
<keyword evidence="5" id="KW-1185">Reference proteome</keyword>
<keyword evidence="1" id="KW-0175">Coiled coil</keyword>
<evidence type="ECO:0000313" key="4">
    <source>
        <dbReference type="EMBL" id="KOS46898.1"/>
    </source>
</evidence>